<protein>
    <submittedName>
        <fullName evidence="5">Helix-turn-helix domain-containing protein</fullName>
    </submittedName>
</protein>
<keyword evidence="2" id="KW-0238">DNA-binding</keyword>
<evidence type="ECO:0000313" key="5">
    <source>
        <dbReference type="EMBL" id="MFL9923907.1"/>
    </source>
</evidence>
<accession>A0ABW9A7G8</accession>
<dbReference type="Proteomes" id="UP001629246">
    <property type="component" value="Unassembled WGS sequence"/>
</dbReference>
<proteinExistence type="predicted"/>
<evidence type="ECO:0000259" key="4">
    <source>
        <dbReference type="PROSITE" id="PS51118"/>
    </source>
</evidence>
<evidence type="ECO:0000313" key="6">
    <source>
        <dbReference type="Proteomes" id="UP001629246"/>
    </source>
</evidence>
<keyword evidence="1" id="KW-0805">Transcription regulation</keyword>
<evidence type="ECO:0000256" key="2">
    <source>
        <dbReference type="ARBA" id="ARBA00023125"/>
    </source>
</evidence>
<dbReference type="Gene3D" id="1.10.10.10">
    <property type="entry name" value="Winged helix-like DNA-binding domain superfamily/Winged helix DNA-binding domain"/>
    <property type="match status" value="1"/>
</dbReference>
<dbReference type="PANTHER" id="PTHR33204:SF17">
    <property type="entry name" value="TRANSCRIPTIONAL REGULATORY PROTEIN"/>
    <property type="match status" value="1"/>
</dbReference>
<dbReference type="EMBL" id="JAQQFM010000003">
    <property type="protein sequence ID" value="MFL9923907.1"/>
    <property type="molecule type" value="Genomic_DNA"/>
</dbReference>
<evidence type="ECO:0000256" key="3">
    <source>
        <dbReference type="ARBA" id="ARBA00023163"/>
    </source>
</evidence>
<keyword evidence="3" id="KW-0804">Transcription</keyword>
<reference evidence="5 6" key="1">
    <citation type="journal article" date="2024" name="Chem. Sci.">
        <title>Discovery of megapolipeptins by genome mining of a Burkholderiales bacteria collection.</title>
        <authorList>
            <person name="Paulo B.S."/>
            <person name="Recchia M.J.J."/>
            <person name="Lee S."/>
            <person name="Fergusson C.H."/>
            <person name="Romanowski S.B."/>
            <person name="Hernandez A."/>
            <person name="Krull N."/>
            <person name="Liu D.Y."/>
            <person name="Cavanagh H."/>
            <person name="Bos A."/>
            <person name="Gray C.A."/>
            <person name="Murphy B.T."/>
            <person name="Linington R.G."/>
            <person name="Eustaquio A.S."/>
        </authorList>
    </citation>
    <scope>NUCLEOTIDE SEQUENCE [LARGE SCALE GENOMIC DNA]</scope>
    <source>
        <strain evidence="5 6">RL21-008-BIB-A</strain>
    </source>
</reference>
<dbReference type="PROSITE" id="PS51118">
    <property type="entry name" value="HTH_HXLR"/>
    <property type="match status" value="1"/>
</dbReference>
<keyword evidence="6" id="KW-1185">Reference proteome</keyword>
<dbReference type="RefSeq" id="WP_408156017.1">
    <property type="nucleotide sequence ID" value="NZ_JAQQFM010000003.1"/>
</dbReference>
<comment type="caution">
    <text evidence="5">The sequence shown here is derived from an EMBL/GenBank/DDBJ whole genome shotgun (WGS) entry which is preliminary data.</text>
</comment>
<dbReference type="InterPro" id="IPR036390">
    <property type="entry name" value="WH_DNA-bd_sf"/>
</dbReference>
<sequence length="124" mass="14294">MRHKSFADADCPVACTLQLIGEWWSILILREAMLGQTRFDQFRKRLQISPTMLTRRLQALVEAGLLERHQYCAHPPRDEYLLTGKGRSLQPVLEALRRWGEVHLPCSEPEDQSAVRNNSGKRAQ</sequence>
<dbReference type="InterPro" id="IPR002577">
    <property type="entry name" value="HTH_HxlR"/>
</dbReference>
<dbReference type="Pfam" id="PF01638">
    <property type="entry name" value="HxlR"/>
    <property type="match status" value="1"/>
</dbReference>
<organism evidence="5 6">
    <name type="scientific">Herbaspirillum lusitanum</name>
    <dbReference type="NCBI Taxonomy" id="213312"/>
    <lineage>
        <taxon>Bacteria</taxon>
        <taxon>Pseudomonadati</taxon>
        <taxon>Pseudomonadota</taxon>
        <taxon>Betaproteobacteria</taxon>
        <taxon>Burkholderiales</taxon>
        <taxon>Oxalobacteraceae</taxon>
        <taxon>Herbaspirillum</taxon>
    </lineage>
</organism>
<gene>
    <name evidence="5" type="ORF">PQR62_06520</name>
</gene>
<feature type="domain" description="HTH hxlR-type" evidence="4">
    <location>
        <begin position="11"/>
        <end position="108"/>
    </location>
</feature>
<dbReference type="PANTHER" id="PTHR33204">
    <property type="entry name" value="TRANSCRIPTIONAL REGULATOR, MARR FAMILY"/>
    <property type="match status" value="1"/>
</dbReference>
<name>A0ABW9A7G8_9BURK</name>
<evidence type="ECO:0000256" key="1">
    <source>
        <dbReference type="ARBA" id="ARBA00023015"/>
    </source>
</evidence>
<dbReference type="InterPro" id="IPR036388">
    <property type="entry name" value="WH-like_DNA-bd_sf"/>
</dbReference>
<dbReference type="SUPFAM" id="SSF46785">
    <property type="entry name" value="Winged helix' DNA-binding domain"/>
    <property type="match status" value="1"/>
</dbReference>